<name>A0AAE9YYI2_9GAMM</name>
<accession>A0AAE9YYI2</accession>
<dbReference type="EMBL" id="CP059733">
    <property type="protein sequence ID" value="WDE02765.1"/>
    <property type="molecule type" value="Genomic_DNA"/>
</dbReference>
<dbReference type="InterPro" id="IPR013320">
    <property type="entry name" value="ConA-like_dom_sf"/>
</dbReference>
<evidence type="ECO:0000313" key="3">
    <source>
        <dbReference type="Proteomes" id="UP000032352"/>
    </source>
</evidence>
<sequence>MRVLLLIFFCLTINALSPNANASLILHYDFNGDVTDKSGNGLDGTITGSPAFVAGEFDQALNINNPIGQTGATEYVSLPNHAALQALSTSSFTWAIKYKTTDVAMTNGRTFGIQNTQTNGGFGGTYNDGIRVTSNAFVIGTNQEMYTDPESESDANAITTDGEYHWVFLVIDRVEKTFEYYVDEHLIVSKIFTDLGSVSFDNISIGRISGLPDFGARFTTVDEVLIYDIALDQNGVEQVNAHNFLPWCRNPGCLYL</sequence>
<keyword evidence="1" id="KW-0732">Signal</keyword>
<dbReference type="RefSeq" id="WP_044839229.1">
    <property type="nucleotide sequence ID" value="NZ_CP059733.1"/>
</dbReference>
<organism evidence="2 3">
    <name type="scientific">Thalassomonas viridans</name>
    <dbReference type="NCBI Taxonomy" id="137584"/>
    <lineage>
        <taxon>Bacteria</taxon>
        <taxon>Pseudomonadati</taxon>
        <taxon>Pseudomonadota</taxon>
        <taxon>Gammaproteobacteria</taxon>
        <taxon>Alteromonadales</taxon>
        <taxon>Colwelliaceae</taxon>
        <taxon>Thalassomonas</taxon>
    </lineage>
</organism>
<evidence type="ECO:0000313" key="2">
    <source>
        <dbReference type="EMBL" id="WDE02765.1"/>
    </source>
</evidence>
<protein>
    <recommendedName>
        <fullName evidence="4">LamG-like jellyroll fold domain-containing protein</fullName>
    </recommendedName>
</protein>
<reference evidence="2 3" key="2">
    <citation type="journal article" date="2022" name="Mar. Drugs">
        <title>Bioassay-Guided Fractionation Leads to the Detection of Cholic Acid Generated by the Rare Thalassomonas sp.</title>
        <authorList>
            <person name="Pheiffer F."/>
            <person name="Schneider Y.K."/>
            <person name="Hansen E.H."/>
            <person name="Andersen J.H."/>
            <person name="Isaksson J."/>
            <person name="Busche T."/>
            <person name="R C."/>
            <person name="Kalinowski J."/>
            <person name="Zyl L.V."/>
            <person name="Trindade M."/>
        </authorList>
    </citation>
    <scope>NUCLEOTIDE SEQUENCE [LARGE SCALE GENOMIC DNA]</scope>
    <source>
        <strain evidence="2 3">XOM25</strain>
    </source>
</reference>
<dbReference type="KEGG" id="tvd:SG34_015060"/>
<dbReference type="AlphaFoldDB" id="A0AAE9YYI2"/>
<feature type="signal peptide" evidence="1">
    <location>
        <begin position="1"/>
        <end position="22"/>
    </location>
</feature>
<gene>
    <name evidence="2" type="ORF">SG34_015060</name>
</gene>
<proteinExistence type="predicted"/>
<evidence type="ECO:0000256" key="1">
    <source>
        <dbReference type="SAM" id="SignalP"/>
    </source>
</evidence>
<keyword evidence="3" id="KW-1185">Reference proteome</keyword>
<evidence type="ECO:0008006" key="4">
    <source>
        <dbReference type="Google" id="ProtNLM"/>
    </source>
</evidence>
<feature type="chain" id="PRO_5042096108" description="LamG-like jellyroll fold domain-containing protein" evidence="1">
    <location>
        <begin position="23"/>
        <end position="256"/>
    </location>
</feature>
<dbReference type="Proteomes" id="UP000032352">
    <property type="component" value="Chromosome"/>
</dbReference>
<reference evidence="2 3" key="1">
    <citation type="journal article" date="2015" name="Genome Announc.">
        <title>Draft Genome Sequences of Marine Isolates of Thalassomonas viridans and Thalassomonas actiniarum.</title>
        <authorList>
            <person name="Olonade I."/>
            <person name="van Zyl L.J."/>
            <person name="Trindade M."/>
        </authorList>
    </citation>
    <scope>NUCLEOTIDE SEQUENCE [LARGE SCALE GENOMIC DNA]</scope>
    <source>
        <strain evidence="2 3">XOM25</strain>
    </source>
</reference>
<dbReference type="Gene3D" id="2.60.120.200">
    <property type="match status" value="1"/>
</dbReference>
<dbReference type="SUPFAM" id="SSF49899">
    <property type="entry name" value="Concanavalin A-like lectins/glucanases"/>
    <property type="match status" value="1"/>
</dbReference>